<organism evidence="2 3">
    <name type="scientific">Paraglaciecola arctica BSs20135</name>
    <dbReference type="NCBI Taxonomy" id="493475"/>
    <lineage>
        <taxon>Bacteria</taxon>
        <taxon>Pseudomonadati</taxon>
        <taxon>Pseudomonadota</taxon>
        <taxon>Gammaproteobacteria</taxon>
        <taxon>Alteromonadales</taxon>
        <taxon>Alteromonadaceae</taxon>
        <taxon>Paraglaciecola</taxon>
    </lineage>
</organism>
<gene>
    <name evidence="2" type="ORF">GARC_0477</name>
</gene>
<dbReference type="InterPro" id="IPR050583">
    <property type="entry name" value="Mycobacterial_A85_antigen"/>
</dbReference>
<dbReference type="STRING" id="493475.GARC_0477"/>
<feature type="signal peptide" evidence="1">
    <location>
        <begin position="1"/>
        <end position="20"/>
    </location>
</feature>
<proteinExistence type="predicted"/>
<comment type="caution">
    <text evidence="2">The sequence shown here is derived from an EMBL/GenBank/DDBJ whole genome shotgun (WGS) entry which is preliminary data.</text>
</comment>
<dbReference type="eggNOG" id="COG2819">
    <property type="taxonomic scope" value="Bacteria"/>
</dbReference>
<feature type="chain" id="PRO_5003896498" description="Esterase" evidence="1">
    <location>
        <begin position="21"/>
        <end position="362"/>
    </location>
</feature>
<dbReference type="PANTHER" id="PTHR48098:SF6">
    <property type="entry name" value="FERRI-BACILLIBACTIN ESTERASE BESA"/>
    <property type="match status" value="1"/>
</dbReference>
<dbReference type="RefSeq" id="WP_007616275.1">
    <property type="nucleotide sequence ID" value="NZ_BAEO01000007.1"/>
</dbReference>
<dbReference type="InterPro" id="IPR029058">
    <property type="entry name" value="AB_hydrolase_fold"/>
</dbReference>
<dbReference type="Proteomes" id="UP000006327">
    <property type="component" value="Unassembled WGS sequence"/>
</dbReference>
<evidence type="ECO:0000313" key="3">
    <source>
        <dbReference type="Proteomes" id="UP000006327"/>
    </source>
</evidence>
<dbReference type="Gene3D" id="3.40.50.1820">
    <property type="entry name" value="alpha/beta hydrolase"/>
    <property type="match status" value="1"/>
</dbReference>
<dbReference type="EMBL" id="BAEO01000007">
    <property type="protein sequence ID" value="GAC17459.1"/>
    <property type="molecule type" value="Genomic_DNA"/>
</dbReference>
<dbReference type="PANTHER" id="PTHR48098">
    <property type="entry name" value="ENTEROCHELIN ESTERASE-RELATED"/>
    <property type="match status" value="1"/>
</dbReference>
<dbReference type="SUPFAM" id="SSF53474">
    <property type="entry name" value="alpha/beta-Hydrolases"/>
    <property type="match status" value="1"/>
</dbReference>
<dbReference type="AlphaFoldDB" id="K6XA14"/>
<dbReference type="InterPro" id="IPR000801">
    <property type="entry name" value="Esterase-like"/>
</dbReference>
<protein>
    <recommendedName>
        <fullName evidence="4">Esterase</fullName>
    </recommendedName>
</protein>
<dbReference type="Pfam" id="PF00756">
    <property type="entry name" value="Esterase"/>
    <property type="match status" value="1"/>
</dbReference>
<evidence type="ECO:0008006" key="4">
    <source>
        <dbReference type="Google" id="ProtNLM"/>
    </source>
</evidence>
<keyword evidence="3" id="KW-1185">Reference proteome</keyword>
<name>K6XA14_9ALTE</name>
<evidence type="ECO:0000313" key="2">
    <source>
        <dbReference type="EMBL" id="GAC17459.1"/>
    </source>
</evidence>
<evidence type="ECO:0000256" key="1">
    <source>
        <dbReference type="SAM" id="SignalP"/>
    </source>
</evidence>
<reference evidence="2 3" key="1">
    <citation type="journal article" date="2017" name="Antonie Van Leeuwenhoek">
        <title>Rhizobium rhizosphaerae sp. nov., a novel species isolated from rice rhizosphere.</title>
        <authorList>
            <person name="Zhao J.J."/>
            <person name="Zhang J."/>
            <person name="Zhang R.J."/>
            <person name="Zhang C.W."/>
            <person name="Yin H.Q."/>
            <person name="Zhang X.X."/>
        </authorList>
    </citation>
    <scope>NUCLEOTIDE SEQUENCE [LARGE SCALE GENOMIC DNA]</scope>
    <source>
        <strain evidence="2 3">BSs20135</strain>
    </source>
</reference>
<keyword evidence="1" id="KW-0732">Signal</keyword>
<sequence>MRIFLFGFVFLLLNTFTAQANNNFAEMTIAGSQIRLLQSEIVNQEYQLLIKLPDGYGQSDKTYPVIYFLDAQWDFPLMISTYGQSYYDGFIPEAILVGIQWGGENPDPNVLRERDFTPSPMVEVSNSGGAANFLQFIKQELLPFVGREYRTNNNRVLMGSSYGGLFTLYALFNEPNLFNGYIPTSSASAWDNKLLFTYAKAFTEKKLTRPIRLYSAIGEFDGLMPAFDDLSEFFEKHNFKDLSFKFERLPGLGHASLKSAGNTWGLHYVFAKPKLNLSEQHLMKFVGQYRSNTSNSLVNVSLEHGQLNLQIATKKHPLLASAEHSFYQQGELLEATFDSAVRPKTLTVNRFMSVENFSRIGK</sequence>
<accession>K6XA14</accession>